<proteinExistence type="predicted"/>
<dbReference type="Proteomes" id="UP001479436">
    <property type="component" value="Unassembled WGS sequence"/>
</dbReference>
<sequence>MNRIEKLTRTTLDKSIFIAIFLAIVSFLYLPLIQVPYVGIGAGFCAITAKTLKSIIRQPRPSSLKVRHGYGMPSSHSQNTAFFTCYFNLFQLRQTLTIGGFMISLLTNGFLLLILWSRVNFKHHTWEQVIVGLSVGTILGAGWFMLWVGYISSELRNIRFLVDYGFI</sequence>
<keyword evidence="1" id="KW-0472">Membrane</keyword>
<feature type="domain" description="Phosphatidic acid phosphatase type 2/haloperoxidase" evidence="2">
    <location>
        <begin position="35"/>
        <end position="144"/>
    </location>
</feature>
<dbReference type="PANTHER" id="PTHR14969:SF13">
    <property type="entry name" value="AT30094P"/>
    <property type="match status" value="1"/>
</dbReference>
<keyword evidence="4" id="KW-1185">Reference proteome</keyword>
<dbReference type="Gene3D" id="1.20.144.10">
    <property type="entry name" value="Phosphatidic acid phosphatase type 2/haloperoxidase"/>
    <property type="match status" value="1"/>
</dbReference>
<dbReference type="SMART" id="SM00014">
    <property type="entry name" value="acidPPc"/>
    <property type="match status" value="1"/>
</dbReference>
<dbReference type="Pfam" id="PF01569">
    <property type="entry name" value="PAP2"/>
    <property type="match status" value="1"/>
</dbReference>
<gene>
    <name evidence="3" type="ORF">K7432_002540</name>
</gene>
<dbReference type="InterPro" id="IPR000326">
    <property type="entry name" value="PAP2/HPO"/>
</dbReference>
<accession>A0ABR2X1C1</accession>
<evidence type="ECO:0000313" key="4">
    <source>
        <dbReference type="Proteomes" id="UP001479436"/>
    </source>
</evidence>
<dbReference type="PANTHER" id="PTHR14969">
    <property type="entry name" value="SPHINGOSINE-1-PHOSPHATE PHOSPHOHYDROLASE"/>
    <property type="match status" value="1"/>
</dbReference>
<keyword evidence="1" id="KW-0812">Transmembrane</keyword>
<name>A0ABR2X1C1_9FUNG</name>
<feature type="transmembrane region" description="Helical" evidence="1">
    <location>
        <begin position="96"/>
        <end position="117"/>
    </location>
</feature>
<dbReference type="EMBL" id="JASJQH010000069">
    <property type="protein sequence ID" value="KAK9767567.1"/>
    <property type="molecule type" value="Genomic_DNA"/>
</dbReference>
<evidence type="ECO:0000256" key="1">
    <source>
        <dbReference type="SAM" id="Phobius"/>
    </source>
</evidence>
<dbReference type="InterPro" id="IPR036938">
    <property type="entry name" value="PAP2/HPO_sf"/>
</dbReference>
<evidence type="ECO:0000259" key="2">
    <source>
        <dbReference type="SMART" id="SM00014"/>
    </source>
</evidence>
<keyword evidence="1" id="KW-1133">Transmembrane helix</keyword>
<evidence type="ECO:0000313" key="3">
    <source>
        <dbReference type="EMBL" id="KAK9767567.1"/>
    </source>
</evidence>
<protein>
    <recommendedName>
        <fullName evidence="2">Phosphatidic acid phosphatase type 2/haloperoxidase domain-containing protein</fullName>
    </recommendedName>
</protein>
<feature type="transmembrane region" description="Helical" evidence="1">
    <location>
        <begin position="12"/>
        <end position="30"/>
    </location>
</feature>
<comment type="caution">
    <text evidence="3">The sequence shown here is derived from an EMBL/GenBank/DDBJ whole genome shotgun (WGS) entry which is preliminary data.</text>
</comment>
<dbReference type="SUPFAM" id="SSF48317">
    <property type="entry name" value="Acid phosphatase/Vanadium-dependent haloperoxidase"/>
    <property type="match status" value="1"/>
</dbReference>
<reference evidence="3 4" key="1">
    <citation type="submission" date="2023-04" db="EMBL/GenBank/DDBJ databases">
        <title>Genome of Basidiobolus ranarum AG-B5.</title>
        <authorList>
            <person name="Stajich J.E."/>
            <person name="Carter-House D."/>
            <person name="Gryganskyi A."/>
        </authorList>
    </citation>
    <scope>NUCLEOTIDE SEQUENCE [LARGE SCALE GENOMIC DNA]</scope>
    <source>
        <strain evidence="3 4">AG-B5</strain>
    </source>
</reference>
<feature type="transmembrane region" description="Helical" evidence="1">
    <location>
        <begin position="129"/>
        <end position="151"/>
    </location>
</feature>
<organism evidence="3 4">
    <name type="scientific">Basidiobolus ranarum</name>
    <dbReference type="NCBI Taxonomy" id="34480"/>
    <lineage>
        <taxon>Eukaryota</taxon>
        <taxon>Fungi</taxon>
        <taxon>Fungi incertae sedis</taxon>
        <taxon>Zoopagomycota</taxon>
        <taxon>Entomophthoromycotina</taxon>
        <taxon>Basidiobolomycetes</taxon>
        <taxon>Basidiobolales</taxon>
        <taxon>Basidiobolaceae</taxon>
        <taxon>Basidiobolus</taxon>
    </lineage>
</organism>